<dbReference type="UniPathway" id="UPA00193"/>
<dbReference type="GO" id="GO:0035999">
    <property type="term" value="P:tetrahydrofolate interconversion"/>
    <property type="evidence" value="ECO:0007669"/>
    <property type="project" value="UniProtKB-UniPathway"/>
</dbReference>
<organism evidence="2 3">
    <name type="scientific">Tamilnaduibacter salinus</name>
    <dbReference type="NCBI Taxonomy" id="1484056"/>
    <lineage>
        <taxon>Bacteria</taxon>
        <taxon>Pseudomonadati</taxon>
        <taxon>Pseudomonadota</taxon>
        <taxon>Gammaproteobacteria</taxon>
        <taxon>Pseudomonadales</taxon>
        <taxon>Marinobacteraceae</taxon>
        <taxon>Tamilnaduibacter</taxon>
    </lineage>
</organism>
<dbReference type="AlphaFoldDB" id="A0A2U1D0K0"/>
<protein>
    <submittedName>
        <fullName evidence="2">5,10-methylenetetrahydrofolate reductase</fullName>
    </submittedName>
</protein>
<dbReference type="OrthoDB" id="9812555at2"/>
<dbReference type="GO" id="GO:0016491">
    <property type="term" value="F:oxidoreductase activity"/>
    <property type="evidence" value="ECO:0007669"/>
    <property type="project" value="UniProtKB-KW"/>
</dbReference>
<accession>A0A2U1D0K0</accession>
<reference evidence="2 3" key="1">
    <citation type="submission" date="2018-04" db="EMBL/GenBank/DDBJ databases">
        <title>Genomic Encyclopedia of Type Strains, Phase IV (KMG-IV): sequencing the most valuable type-strain genomes for metagenomic binning, comparative biology and taxonomic classification.</title>
        <authorList>
            <person name="Goeker M."/>
        </authorList>
    </citation>
    <scope>NUCLEOTIDE SEQUENCE [LARGE SCALE GENOMIC DNA]</scope>
    <source>
        <strain evidence="2 3">DSM 28688</strain>
    </source>
</reference>
<name>A0A2U1D0K0_9GAMM</name>
<keyword evidence="1" id="KW-0560">Oxidoreductase</keyword>
<comment type="caution">
    <text evidence="2">The sequence shown here is derived from an EMBL/GenBank/DDBJ whole genome shotgun (WGS) entry which is preliminary data.</text>
</comment>
<dbReference type="EMBL" id="QEKQ01000001">
    <property type="protein sequence ID" value="PVY78900.1"/>
    <property type="molecule type" value="Genomic_DNA"/>
</dbReference>
<dbReference type="RefSeq" id="WP_116918152.1">
    <property type="nucleotide sequence ID" value="NZ_QEKQ01000001.1"/>
</dbReference>
<dbReference type="InterPro" id="IPR029041">
    <property type="entry name" value="FAD-linked_oxidoreductase-like"/>
</dbReference>
<dbReference type="Proteomes" id="UP000245887">
    <property type="component" value="Unassembled WGS sequence"/>
</dbReference>
<proteinExistence type="predicted"/>
<evidence type="ECO:0000313" key="2">
    <source>
        <dbReference type="EMBL" id="PVY78900.1"/>
    </source>
</evidence>
<evidence type="ECO:0000256" key="1">
    <source>
        <dbReference type="ARBA" id="ARBA00023002"/>
    </source>
</evidence>
<gene>
    <name evidence="2" type="ORF">C8D92_101104</name>
</gene>
<evidence type="ECO:0000313" key="3">
    <source>
        <dbReference type="Proteomes" id="UP000245887"/>
    </source>
</evidence>
<dbReference type="Gene3D" id="3.20.20.220">
    <property type="match status" value="1"/>
</dbReference>
<sequence length="304" mass="32857">MKLVHEQAQGTDQGLILQDLAREASIEATPSQILDTHDVAGLLPGGTSVYVPFLPGADFQRTVDACRKLIGDGMHPVPHVPARAVESHDQLRDWLAGLTETGTHRIMLIAGDNDAPAGPFDDTLGVLESGLLADHRIHQVGIAGHPDGHPVAGSDLITSAMARKRDYAIETGTHMWVVTQFAFDSDTFFEWLEQHCEVMTPMPVYFGLAGPTKLTTLIAYAARCGVGVSARMMKRRPSAARLLTSWTPDGLMQSIAQHVIDEPHSLLAGIHVFPFGGLERSAQWLHGLCSEANELNQQPSQAGV</sequence>
<dbReference type="SUPFAM" id="SSF51730">
    <property type="entry name" value="FAD-linked oxidoreductase"/>
    <property type="match status" value="1"/>
</dbReference>